<comment type="subcellular location">
    <subcellularLocation>
        <location evidence="1">Endosome membrane</location>
    </subcellularLocation>
</comment>
<protein>
    <submittedName>
        <fullName evidence="8">CYFA0S04e06458g1_1</fullName>
    </submittedName>
</protein>
<feature type="compositionally biased region" description="Basic and acidic residues" evidence="7">
    <location>
        <begin position="193"/>
        <end position="207"/>
    </location>
</feature>
<accession>A0A061AST6</accession>
<dbReference type="GO" id="GO:0005771">
    <property type="term" value="C:multivesicular body"/>
    <property type="evidence" value="ECO:0007669"/>
    <property type="project" value="TreeGrafter"/>
</dbReference>
<evidence type="ECO:0000256" key="1">
    <source>
        <dbReference type="ARBA" id="ARBA00004608"/>
    </source>
</evidence>
<keyword evidence="3" id="KW-0813">Transport</keyword>
<comment type="similarity">
    <text evidence="2">Belongs to the SNF7 family.</text>
</comment>
<dbReference type="InterPro" id="IPR005024">
    <property type="entry name" value="Snf7_fam"/>
</dbReference>
<evidence type="ECO:0000256" key="3">
    <source>
        <dbReference type="ARBA" id="ARBA00022448"/>
    </source>
</evidence>
<feature type="compositionally biased region" description="Low complexity" evidence="7">
    <location>
        <begin position="178"/>
        <end position="192"/>
    </location>
</feature>
<dbReference type="GO" id="GO:0015031">
    <property type="term" value="P:protein transport"/>
    <property type="evidence" value="ECO:0007669"/>
    <property type="project" value="UniProtKB-KW"/>
</dbReference>
<sequence length="213" mass="24425">MGNATSSPKVTSQDKAILHVKLQKDKLVKYQRKMSLLVKSEQDQIKIYLRQGDKNSAKTLLKRTKYQEKLLEDVSSEMFNLENMIHNIEFKLIEKDFLRGLQKGNTILKKLNNEMRVEDVERLVDEVHENIAYQEEIEEALSTAVVGRDYEDEIDEELRAMEEQEAAKIGKTEDLKTKLPTTEGLPELPEPAAKVEEPVKKVKEKTGKTALLA</sequence>
<dbReference type="PANTHER" id="PTHR22761">
    <property type="entry name" value="CHARGED MULTIVESICULAR BODY PROTEIN"/>
    <property type="match status" value="1"/>
</dbReference>
<evidence type="ECO:0000256" key="5">
    <source>
        <dbReference type="ARBA" id="ARBA00022927"/>
    </source>
</evidence>
<organism evidence="8">
    <name type="scientific">Cyberlindnera fabianii</name>
    <name type="common">Yeast</name>
    <name type="synonym">Hansenula fabianii</name>
    <dbReference type="NCBI Taxonomy" id="36022"/>
    <lineage>
        <taxon>Eukaryota</taxon>
        <taxon>Fungi</taxon>
        <taxon>Dikarya</taxon>
        <taxon>Ascomycota</taxon>
        <taxon>Saccharomycotina</taxon>
        <taxon>Saccharomycetes</taxon>
        <taxon>Phaffomycetales</taxon>
        <taxon>Phaffomycetaceae</taxon>
        <taxon>Cyberlindnera</taxon>
    </lineage>
</organism>
<evidence type="ECO:0000256" key="6">
    <source>
        <dbReference type="ARBA" id="ARBA00023136"/>
    </source>
</evidence>
<dbReference type="GO" id="GO:0032511">
    <property type="term" value="P:late endosome to vacuole transport via multivesicular body sorting pathway"/>
    <property type="evidence" value="ECO:0007669"/>
    <property type="project" value="TreeGrafter"/>
</dbReference>
<keyword evidence="6" id="KW-0472">Membrane</keyword>
<proteinExistence type="inferred from homology"/>
<evidence type="ECO:0000313" key="8">
    <source>
        <dbReference type="EMBL" id="CDR40230.1"/>
    </source>
</evidence>
<dbReference type="EMBL" id="LK052889">
    <property type="protein sequence ID" value="CDR40230.1"/>
    <property type="molecule type" value="Genomic_DNA"/>
</dbReference>
<dbReference type="GO" id="GO:0006900">
    <property type="term" value="P:vesicle budding from membrane"/>
    <property type="evidence" value="ECO:0007669"/>
    <property type="project" value="TreeGrafter"/>
</dbReference>
<dbReference type="GO" id="GO:0000815">
    <property type="term" value="C:ESCRT III complex"/>
    <property type="evidence" value="ECO:0007669"/>
    <property type="project" value="TreeGrafter"/>
</dbReference>
<reference evidence="8" key="1">
    <citation type="journal article" date="2014" name="Genome Announc.">
        <title>Genome sequence of the yeast Cyberlindnera fabianii (Hansenula fabianii).</title>
        <authorList>
            <person name="Freel K.C."/>
            <person name="Sarilar V."/>
            <person name="Neuveglise C."/>
            <person name="Devillers H."/>
            <person name="Friedrich A."/>
            <person name="Schacherer J."/>
        </authorList>
    </citation>
    <scope>NUCLEOTIDE SEQUENCE</scope>
    <source>
        <strain evidence="8">YJS4271</strain>
    </source>
</reference>
<keyword evidence="5" id="KW-0653">Protein transport</keyword>
<dbReference type="AlphaFoldDB" id="A0A061AST6"/>
<evidence type="ECO:0000256" key="4">
    <source>
        <dbReference type="ARBA" id="ARBA00022753"/>
    </source>
</evidence>
<dbReference type="PhylomeDB" id="A0A061AST6"/>
<name>A0A061AST6_CYBFA</name>
<dbReference type="Pfam" id="PF03357">
    <property type="entry name" value="Snf7"/>
    <property type="match status" value="1"/>
</dbReference>
<evidence type="ECO:0000256" key="7">
    <source>
        <dbReference type="SAM" id="MobiDB-lite"/>
    </source>
</evidence>
<gene>
    <name evidence="8" type="ORF">CYFA0S_04e06458g</name>
</gene>
<dbReference type="OrthoDB" id="441172at2759"/>
<dbReference type="VEuPathDB" id="FungiDB:BON22_2538"/>
<evidence type="ECO:0000256" key="2">
    <source>
        <dbReference type="ARBA" id="ARBA00006190"/>
    </source>
</evidence>
<dbReference type="Gene3D" id="6.10.140.1230">
    <property type="match status" value="1"/>
</dbReference>
<keyword evidence="4" id="KW-0967">Endosome</keyword>
<feature type="region of interest" description="Disordered" evidence="7">
    <location>
        <begin position="169"/>
        <end position="213"/>
    </location>
</feature>
<dbReference type="PANTHER" id="PTHR22761:SF5">
    <property type="entry name" value="CHARGED MULTIVESICULAR BODY PROTEIN 6"/>
    <property type="match status" value="1"/>
</dbReference>